<dbReference type="Proteomes" id="UP000504632">
    <property type="component" value="Chromosome 16"/>
</dbReference>
<evidence type="ECO:0000313" key="3">
    <source>
        <dbReference type="Proteomes" id="UP000504632"/>
    </source>
</evidence>
<reference evidence="4" key="1">
    <citation type="submission" date="2025-08" db="UniProtKB">
        <authorList>
            <consortium name="RefSeq"/>
        </authorList>
    </citation>
    <scope>IDENTIFICATION</scope>
</reference>
<dbReference type="CTD" id="102350850"/>
<keyword evidence="2" id="KW-1133">Transmembrane helix</keyword>
<feature type="compositionally biased region" description="Basic and acidic residues" evidence="1">
    <location>
        <begin position="147"/>
        <end position="164"/>
    </location>
</feature>
<feature type="transmembrane region" description="Helical" evidence="2">
    <location>
        <begin position="259"/>
        <end position="277"/>
    </location>
</feature>
<keyword evidence="3" id="KW-1185">Reference proteome</keyword>
<keyword evidence="2 4" id="KW-0812">Transmembrane</keyword>
<dbReference type="GeneID" id="115829445"/>
<feature type="region of interest" description="Disordered" evidence="1">
    <location>
        <begin position="39"/>
        <end position="213"/>
    </location>
</feature>
<feature type="compositionally biased region" description="Low complexity" evidence="1">
    <location>
        <begin position="111"/>
        <end position="144"/>
    </location>
</feature>
<evidence type="ECO:0000313" key="4">
    <source>
        <dbReference type="RefSeq" id="XP_030649416.1"/>
    </source>
</evidence>
<dbReference type="OrthoDB" id="5846619at2759"/>
<name>A0A6J2WZ10_CHACN</name>
<accession>A0A6J2WZ10</accession>
<gene>
    <name evidence="4" type="primary">c16h5orf15</name>
</gene>
<dbReference type="Pfam" id="PF17818">
    <property type="entry name" value="KCT2"/>
    <property type="match status" value="1"/>
</dbReference>
<protein>
    <submittedName>
        <fullName evidence="4">Keratinocyte-associated transmembrane protein 2</fullName>
    </submittedName>
</protein>
<dbReference type="RefSeq" id="XP_030649416.1">
    <property type="nucleotide sequence ID" value="XM_030793556.1"/>
</dbReference>
<evidence type="ECO:0000256" key="2">
    <source>
        <dbReference type="SAM" id="Phobius"/>
    </source>
</evidence>
<sequence>MATMEKSGRLWLNVRVCVVLVVLQLFSSRYVSCVPLNGKSPAEDPEAQPVKTSLAPATAQFNEETTSSQDTTTPLKNTTEASPAKTSATNTTSESRPAVSKGGDKVADAVSNTANATTTSTATTTTTTTTATTSAAAPANSNSSDESPDRPKPDEPTSKPRPTDKSGPVPDYDSTDSPEVDIDRPYIEDDEEDDYSEYQSNPPYIGNPDFTRNLANEDFTQDEDDIGPDLGQAGGPAKIDVHLKQTTIYTTESDEDSHFFFHLVIIAFLVAIVYITYHNKRKILLLAQSRRWREGLCSRSVEYRRLDQNVHEAMPSLKMTNDYIF</sequence>
<feature type="compositionally biased region" description="Polar residues" evidence="1">
    <location>
        <begin position="59"/>
        <end position="95"/>
    </location>
</feature>
<dbReference type="InterPro" id="IPR037645">
    <property type="entry name" value="KCT2"/>
</dbReference>
<evidence type="ECO:0000256" key="1">
    <source>
        <dbReference type="SAM" id="MobiDB-lite"/>
    </source>
</evidence>
<dbReference type="PANTHER" id="PTHR16502">
    <property type="entry name" value="KERATINOCYTE-ASSOCIATED TRANSMEMBRANE PROTEIN 2"/>
    <property type="match status" value="1"/>
</dbReference>
<dbReference type="AlphaFoldDB" id="A0A6J2WZ10"/>
<dbReference type="PANTHER" id="PTHR16502:SF0">
    <property type="entry name" value="KERATINOCYTE-ASSOCIATED TRANSMEMBRANE PROTEIN 2"/>
    <property type="match status" value="1"/>
</dbReference>
<proteinExistence type="predicted"/>
<keyword evidence="2" id="KW-0472">Membrane</keyword>
<dbReference type="InParanoid" id="A0A6J2WZ10"/>
<organism evidence="3 4">
    <name type="scientific">Chanos chanos</name>
    <name type="common">Milkfish</name>
    <name type="synonym">Mugil chanos</name>
    <dbReference type="NCBI Taxonomy" id="29144"/>
    <lineage>
        <taxon>Eukaryota</taxon>
        <taxon>Metazoa</taxon>
        <taxon>Chordata</taxon>
        <taxon>Craniata</taxon>
        <taxon>Vertebrata</taxon>
        <taxon>Euteleostomi</taxon>
        <taxon>Actinopterygii</taxon>
        <taxon>Neopterygii</taxon>
        <taxon>Teleostei</taxon>
        <taxon>Ostariophysi</taxon>
        <taxon>Gonorynchiformes</taxon>
        <taxon>Chanidae</taxon>
        <taxon>Chanos</taxon>
    </lineage>
</organism>